<comment type="function">
    <text evidence="2 7">NAD-binding protein involved in the addition of a carboxymethylaminomethyl (cmnm) group at the wobble position (U34) of certain tRNAs, forming tRNA-cmnm(5)s(2)U34.</text>
</comment>
<evidence type="ECO:0000256" key="2">
    <source>
        <dbReference type="ARBA" id="ARBA00003717"/>
    </source>
</evidence>
<protein>
    <recommendedName>
        <fullName evidence="4 7">tRNA uridine 5-carboxymethylaminomethyl modification enzyme MnmG</fullName>
    </recommendedName>
    <alternativeName>
        <fullName evidence="6 7">Glucose-inhibited division protein A</fullName>
    </alternativeName>
</protein>
<feature type="binding site" evidence="7">
    <location>
        <begin position="266"/>
        <end position="280"/>
    </location>
    <ligand>
        <name>NAD(+)</name>
        <dbReference type="ChEBI" id="CHEBI:57540"/>
    </ligand>
</feature>
<evidence type="ECO:0000256" key="7">
    <source>
        <dbReference type="HAMAP-Rule" id="MF_00129"/>
    </source>
</evidence>
<keyword evidence="7" id="KW-0520">NAD</keyword>
<evidence type="ECO:0000259" key="8">
    <source>
        <dbReference type="SMART" id="SM01228"/>
    </source>
</evidence>
<evidence type="ECO:0000256" key="6">
    <source>
        <dbReference type="ARBA" id="ARBA00031800"/>
    </source>
</evidence>
<evidence type="ECO:0000256" key="5">
    <source>
        <dbReference type="ARBA" id="ARBA00025948"/>
    </source>
</evidence>
<dbReference type="PROSITE" id="PS01281">
    <property type="entry name" value="GIDA_2"/>
    <property type="match status" value="1"/>
</dbReference>
<dbReference type="RefSeq" id="WP_218631983.1">
    <property type="nucleotide sequence ID" value="NZ_JAHVAH010000001.1"/>
</dbReference>
<keyword evidence="7" id="KW-0285">Flavoprotein</keyword>
<reference evidence="9 10" key="1">
    <citation type="submission" date="2021-07" db="EMBL/GenBank/DDBJ databases">
        <title>The draft genome sequence of Sphingomicrobium sp. B8.</title>
        <authorList>
            <person name="Mu L."/>
        </authorList>
    </citation>
    <scope>NUCLEOTIDE SEQUENCE [LARGE SCALE GENOMIC DNA]</scope>
    <source>
        <strain evidence="9 10">B8</strain>
    </source>
</reference>
<comment type="similarity">
    <text evidence="3 7">Belongs to the MnmG family.</text>
</comment>
<dbReference type="Pfam" id="PF13932">
    <property type="entry name" value="SAM_GIDA_C"/>
    <property type="match status" value="1"/>
</dbReference>
<dbReference type="HAMAP" id="MF_00129">
    <property type="entry name" value="MnmG_GidA"/>
    <property type="match status" value="1"/>
</dbReference>
<evidence type="ECO:0000313" key="10">
    <source>
        <dbReference type="Proteomes" id="UP000698028"/>
    </source>
</evidence>
<evidence type="ECO:0000256" key="3">
    <source>
        <dbReference type="ARBA" id="ARBA00007653"/>
    </source>
</evidence>
<dbReference type="NCBIfam" id="TIGR00136">
    <property type="entry name" value="mnmG_gidA"/>
    <property type="match status" value="1"/>
</dbReference>
<keyword evidence="7" id="KW-0819">tRNA processing</keyword>
<proteinExistence type="inferred from homology"/>
<comment type="subcellular location">
    <subcellularLocation>
        <location evidence="7">Cytoplasm</location>
    </subcellularLocation>
</comment>
<comment type="caution">
    <text evidence="7">Lacks conserved residue(s) required for the propagation of feature annotation.</text>
</comment>
<keyword evidence="7" id="KW-0963">Cytoplasm</keyword>
<gene>
    <name evidence="7 9" type="primary">mnmG</name>
    <name evidence="7" type="synonym">gidA</name>
    <name evidence="9" type="ORF">KTQ36_01360</name>
</gene>
<dbReference type="Pfam" id="PF01134">
    <property type="entry name" value="GIDA"/>
    <property type="match status" value="1"/>
</dbReference>
<accession>A0ABS6V321</accession>
<dbReference type="InterPro" id="IPR026904">
    <property type="entry name" value="MnmG_C"/>
</dbReference>
<evidence type="ECO:0000256" key="1">
    <source>
        <dbReference type="ARBA" id="ARBA00001974"/>
    </source>
</evidence>
<dbReference type="InterPro" id="IPR004416">
    <property type="entry name" value="MnmG"/>
</dbReference>
<keyword evidence="10" id="KW-1185">Reference proteome</keyword>
<evidence type="ECO:0000256" key="4">
    <source>
        <dbReference type="ARBA" id="ARBA00020461"/>
    </source>
</evidence>
<organism evidence="9 10">
    <name type="scientific">Sphingomicrobium clamense</name>
    <dbReference type="NCBI Taxonomy" id="2851013"/>
    <lineage>
        <taxon>Bacteria</taxon>
        <taxon>Pseudomonadati</taxon>
        <taxon>Pseudomonadota</taxon>
        <taxon>Alphaproteobacteria</taxon>
        <taxon>Sphingomonadales</taxon>
        <taxon>Sphingomonadaceae</taxon>
        <taxon>Sphingomicrobium</taxon>
    </lineage>
</organism>
<dbReference type="InterPro" id="IPR047001">
    <property type="entry name" value="MnmG_C_subdom"/>
</dbReference>
<comment type="cofactor">
    <cofactor evidence="1 7">
        <name>FAD</name>
        <dbReference type="ChEBI" id="CHEBI:57692"/>
    </cofactor>
</comment>
<dbReference type="PANTHER" id="PTHR11806:SF0">
    <property type="entry name" value="PROTEIN MTO1 HOMOLOG, MITOCHONDRIAL"/>
    <property type="match status" value="1"/>
</dbReference>
<comment type="caution">
    <text evidence="9">The sequence shown here is derived from an EMBL/GenBank/DDBJ whole genome shotgun (WGS) entry which is preliminary data.</text>
</comment>
<dbReference type="PANTHER" id="PTHR11806">
    <property type="entry name" value="GLUCOSE INHIBITED DIVISION PROTEIN A"/>
    <property type="match status" value="1"/>
</dbReference>
<dbReference type="Proteomes" id="UP000698028">
    <property type="component" value="Unassembled WGS sequence"/>
</dbReference>
<dbReference type="SMART" id="SM01228">
    <property type="entry name" value="GIDA_assoc_3"/>
    <property type="match status" value="1"/>
</dbReference>
<dbReference type="InterPro" id="IPR020595">
    <property type="entry name" value="MnmG-rel_CS"/>
</dbReference>
<sequence>MFDVLVIGGGHAGVEAAVASARMGVRTGLISFARDNLGQMSCNPSIGGVGKGHIVREIDVFEAVQPLAADKAAIHYRMLNASKGAAVRGPRVQADRRLFHAAVQGEVASLPIDIIEGEASQLLIDKERVSGVIFSDGTILSSNAVVIATGTFLGGRIFRGNEREIGGRVDERAASLLGDQFIDLGLVAGRLKTGTPPRIDGRTIDWSCLQPQPSDSDRWSLSLRDVGTRPAQLACAITRTNPRTHEIIAANEDRSPLYAGAIDGRGPRYCPSIEDKVRRFSDRDHHQIFLEPEGLDTALVYPNGISTSLPNDVQVEMVRSMEGLERATLATPGYAVEYAYCDPRRLDRRLAHRDIHGLFLAGQINGTTGYEEAAGQGLVAGLNAAARCLEQDPILFDRADSYIGVMVDDLTIHGASEPYRMMTARSEFRLHLRADNAPERLGDLARRTGISDKHRARLDTRAERRAALSEQLDMRLRAEELGLPGDGHRRPLSDWVSRPGGEQAVRTRLGTDEIVDTVLADAIYAPYLERQRNEWEAVEGQRKTRIPADFDFESVHGLSAEMVERLSAARPDTIDQASRVQGVTPAALTAIHLKLARSRAA</sequence>
<feature type="binding site" evidence="7">
    <location>
        <begin position="8"/>
        <end position="13"/>
    </location>
    <ligand>
        <name>FAD</name>
        <dbReference type="ChEBI" id="CHEBI:57692"/>
    </ligand>
</feature>
<name>A0ABS6V321_9SPHN</name>
<dbReference type="EMBL" id="JAHVAH010000001">
    <property type="protein sequence ID" value="MBW0143941.1"/>
    <property type="molecule type" value="Genomic_DNA"/>
</dbReference>
<dbReference type="InterPro" id="IPR002218">
    <property type="entry name" value="MnmG-rel"/>
</dbReference>
<evidence type="ECO:0000313" key="9">
    <source>
        <dbReference type="EMBL" id="MBW0143941.1"/>
    </source>
</evidence>
<keyword evidence="7" id="KW-0274">FAD</keyword>
<feature type="domain" description="tRNA uridine 5-carboxymethylaminomethyl modification enzyme C-terminal subdomain" evidence="8">
    <location>
        <begin position="522"/>
        <end position="593"/>
    </location>
</feature>
<dbReference type="InterPro" id="IPR040131">
    <property type="entry name" value="MnmG_N"/>
</dbReference>
<dbReference type="PROSITE" id="PS01280">
    <property type="entry name" value="GIDA_1"/>
    <property type="match status" value="1"/>
</dbReference>
<comment type="subunit">
    <text evidence="5 7">Homodimer. Heterotetramer of two MnmE and two MnmG subunits.</text>
</comment>